<dbReference type="Proteomes" id="UP000054524">
    <property type="component" value="Unassembled WGS sequence"/>
</dbReference>
<dbReference type="OrthoDB" id="2187533at2759"/>
<keyword evidence="2" id="KW-1185">Reference proteome</keyword>
<comment type="caution">
    <text evidence="1">The sequence shown here is derived from an EMBL/GenBank/DDBJ whole genome shotgun (WGS) entry which is preliminary data.</text>
</comment>
<evidence type="ECO:0000313" key="2">
    <source>
        <dbReference type="Proteomes" id="UP000054524"/>
    </source>
</evidence>
<evidence type="ECO:0000313" key="1">
    <source>
        <dbReference type="EMBL" id="KFG26996.1"/>
    </source>
</evidence>
<dbReference type="EMBL" id="AKIJ01000001">
    <property type="protein sequence ID" value="KFG26996.1"/>
    <property type="molecule type" value="Genomic_DNA"/>
</dbReference>
<sequence>MRVISEYLFAIDQWKLLEQWKIYAINTLPLGNKIKDEILQMMEYRSVYDMHINVYRSKTYKMLSKHSGQLKYEIQEYAKLEKRMLLHLNKLRFHLLPLIRHDMCYLKYFICNNVEVKKFAKPAQSKYYTHILELLFIEEFSPAHVHLHAGKLHIYLRKSLFINIDIRSTLGRADEVLVVAPADRALTPRQKNLLRGIFGLPIRQMFY</sequence>
<dbReference type="AlphaFoldDB" id="A0A086J4C8"/>
<accession>A0A086J4C8</accession>
<dbReference type="GeneID" id="77675039"/>
<organism evidence="1 2">
    <name type="scientific">Nematocida ausubeli (strain ATCC PRA-371 / ERTm2)</name>
    <name type="common">Nematode killer fungus</name>
    <dbReference type="NCBI Taxonomy" id="1913371"/>
    <lineage>
        <taxon>Eukaryota</taxon>
        <taxon>Fungi</taxon>
        <taxon>Fungi incertae sedis</taxon>
        <taxon>Microsporidia</taxon>
        <taxon>Nematocida</taxon>
    </lineage>
</organism>
<name>A0A086J4C8_NEMA1</name>
<protein>
    <submittedName>
        <fullName evidence="1">Uncharacterized protein</fullName>
    </submittedName>
</protein>
<reference evidence="1 2" key="1">
    <citation type="journal article" date="2014" name="Genome Announc.">
        <title>Genome Sequence of the Microsporidian Species Nematocida sp1 Strain ERTm6 (ATCC PRA-372).</title>
        <authorList>
            <person name="Bakowski M.A."/>
            <person name="Priest M."/>
            <person name="Young S."/>
            <person name="Cuomo C.A."/>
            <person name="Troemel E.R."/>
        </authorList>
    </citation>
    <scope>NUCLEOTIDE SEQUENCE [LARGE SCALE GENOMIC DNA]</scope>
    <source>
        <strain evidence="1 2">ERTm6</strain>
    </source>
</reference>
<dbReference type="RefSeq" id="XP_052905551.1">
    <property type="nucleotide sequence ID" value="XM_053047726.1"/>
</dbReference>
<proteinExistence type="predicted"/>
<gene>
    <name evidence="1" type="ORF">NESG_00066</name>
</gene>
<dbReference type="HOGENOM" id="CLU_1326707_0_0_1"/>